<feature type="domain" description="Bacterial sugar transferase" evidence="1">
    <location>
        <begin position="1"/>
        <end position="47"/>
    </location>
</feature>
<name>A0A2W4WGI8_9CYAN</name>
<protein>
    <recommendedName>
        <fullName evidence="1">Bacterial sugar transferase domain-containing protein</fullName>
    </recommendedName>
</protein>
<dbReference type="EMBL" id="QBMC01000003">
    <property type="protein sequence ID" value="PZO23221.1"/>
    <property type="molecule type" value="Genomic_DNA"/>
</dbReference>
<dbReference type="Pfam" id="PF02397">
    <property type="entry name" value="Bac_transf"/>
    <property type="match status" value="1"/>
</dbReference>
<dbReference type="Proteomes" id="UP000249354">
    <property type="component" value="Unassembled WGS sequence"/>
</dbReference>
<organism evidence="2 3">
    <name type="scientific">Leptolyngbya foveolarum</name>
    <dbReference type="NCBI Taxonomy" id="47253"/>
    <lineage>
        <taxon>Bacteria</taxon>
        <taxon>Bacillati</taxon>
        <taxon>Cyanobacteriota</taxon>
        <taxon>Cyanophyceae</taxon>
        <taxon>Leptolyngbyales</taxon>
        <taxon>Leptolyngbyaceae</taxon>
        <taxon>Leptolyngbya group</taxon>
        <taxon>Leptolyngbya</taxon>
    </lineage>
</organism>
<evidence type="ECO:0000259" key="1">
    <source>
        <dbReference type="Pfam" id="PF02397"/>
    </source>
</evidence>
<proteinExistence type="predicted"/>
<evidence type="ECO:0000313" key="2">
    <source>
        <dbReference type="EMBL" id="PZO23221.1"/>
    </source>
</evidence>
<reference evidence="2 3" key="2">
    <citation type="submission" date="2018-06" db="EMBL/GenBank/DDBJ databases">
        <title>Metagenomic assembly of (sub)arctic Cyanobacteria and their associated microbiome from non-axenic cultures.</title>
        <authorList>
            <person name="Baurain D."/>
        </authorList>
    </citation>
    <scope>NUCLEOTIDE SEQUENCE [LARGE SCALE GENOMIC DNA]</scope>
    <source>
        <strain evidence="2">ULC129bin1</strain>
    </source>
</reference>
<reference evidence="3" key="1">
    <citation type="submission" date="2018-04" db="EMBL/GenBank/DDBJ databases">
        <authorList>
            <person name="Cornet L."/>
        </authorList>
    </citation>
    <scope>NUCLEOTIDE SEQUENCE [LARGE SCALE GENOMIC DNA]</scope>
</reference>
<dbReference type="AlphaFoldDB" id="A0A2W4WGI8"/>
<accession>A0A2W4WGI8</accession>
<sequence>MTGQWQVSGRSRIEDFETVVALDLYYQQRWSRRYNWVILMRTVRMVLSKDSGAF</sequence>
<evidence type="ECO:0000313" key="3">
    <source>
        <dbReference type="Proteomes" id="UP000249354"/>
    </source>
</evidence>
<gene>
    <name evidence="2" type="ORF">DCF25_00940</name>
</gene>
<dbReference type="InterPro" id="IPR003362">
    <property type="entry name" value="Bact_transf"/>
</dbReference>
<comment type="caution">
    <text evidence="2">The sequence shown here is derived from an EMBL/GenBank/DDBJ whole genome shotgun (WGS) entry which is preliminary data.</text>
</comment>